<dbReference type="AlphaFoldDB" id="A0A0F5MZK3"/>
<dbReference type="EMBL" id="LASW01000033">
    <property type="protein sequence ID" value="KKB99462.1"/>
    <property type="molecule type" value="Genomic_DNA"/>
</dbReference>
<dbReference type="Proteomes" id="UP000034416">
    <property type="component" value="Unassembled WGS sequence"/>
</dbReference>
<dbReference type="EMBL" id="SSGD01000085">
    <property type="protein sequence ID" value="TXI54458.1"/>
    <property type="molecule type" value="Genomic_DNA"/>
</dbReference>
<evidence type="ECO:0000313" key="5">
    <source>
        <dbReference type="Proteomes" id="UP000192327"/>
    </source>
</evidence>
<reference evidence="2 5" key="3">
    <citation type="submission" date="2016-12" db="EMBL/GenBank/DDBJ databases">
        <title>The new phylogeny of genus Mycobacterium.</title>
        <authorList>
            <person name="Tortoli E."/>
            <person name="Trovato A."/>
            <person name="Cirillo D.M."/>
        </authorList>
    </citation>
    <scope>NUCLEOTIDE SEQUENCE [LARGE SCALE GENOMIC DNA]</scope>
    <source>
        <strain evidence="2 5">DSM 44942</strain>
    </source>
</reference>
<dbReference type="OrthoDB" id="9800184at2"/>
<comment type="caution">
    <text evidence="1">The sequence shown here is derived from an EMBL/GenBank/DDBJ whole genome shotgun (WGS) entry which is preliminary data.</text>
</comment>
<keyword evidence="5" id="KW-1185">Reference proteome</keyword>
<name>A0A0F5MZK3_9MYCO</name>
<evidence type="ECO:0000313" key="2">
    <source>
        <dbReference type="EMBL" id="OQZ91194.1"/>
    </source>
</evidence>
<dbReference type="RefSeq" id="WP_046189352.1">
    <property type="nucleotide sequence ID" value="NZ_JACKUJ010000046.1"/>
</dbReference>
<accession>A0A0F5MZK3</accession>
<gene>
    <name evidence="2" type="ORF">BST15_20230</name>
    <name evidence="3" type="ORF">E6Q54_14755</name>
    <name evidence="1" type="ORF">WR43_09595</name>
</gene>
<evidence type="ECO:0000313" key="6">
    <source>
        <dbReference type="Proteomes" id="UP000321797"/>
    </source>
</evidence>
<proteinExistence type="predicted"/>
<dbReference type="STRING" id="342002.BST15_20230"/>
<evidence type="ECO:0000313" key="3">
    <source>
        <dbReference type="EMBL" id="TXI54458.1"/>
    </source>
</evidence>
<reference evidence="3 6" key="4">
    <citation type="submission" date="2018-09" db="EMBL/GenBank/DDBJ databases">
        <title>Metagenome Assembled Genomes from an Advanced Water Purification Facility.</title>
        <authorList>
            <person name="Stamps B.W."/>
            <person name="Spear J.R."/>
        </authorList>
    </citation>
    <scope>NUCLEOTIDE SEQUENCE [LARGE SCALE GENOMIC DNA]</scope>
    <source>
        <strain evidence="3">Bin_29_2</strain>
    </source>
</reference>
<reference evidence="1" key="2">
    <citation type="submission" date="2015-04" db="EMBL/GenBank/DDBJ databases">
        <title>Genome sequence of Mycobacterium arupense strain GUC1.</title>
        <authorList>
            <person name="Greninger A.L."/>
            <person name="Cunningham G."/>
            <person name="Chiu C.Y."/>
            <person name="Miller S."/>
        </authorList>
    </citation>
    <scope>NUCLEOTIDE SEQUENCE</scope>
    <source>
        <strain evidence="1">GUC1</strain>
    </source>
</reference>
<dbReference type="PATRIC" id="fig|342002.3.peg.30"/>
<protein>
    <submittedName>
        <fullName evidence="1">Uncharacterized protein</fullName>
    </submittedName>
</protein>
<reference evidence="4" key="1">
    <citation type="submission" date="2015-04" db="EMBL/GenBank/DDBJ databases">
        <title>Genome sequence of Mycobacterium arupense GUC1.</title>
        <authorList>
            <person name="Greninger A.L."/>
            <person name="Cunningham G."/>
            <person name="Chiu C.Y."/>
            <person name="Miller S."/>
        </authorList>
    </citation>
    <scope>NUCLEOTIDE SEQUENCE [LARGE SCALE GENOMIC DNA]</scope>
    <source>
        <strain evidence="4">GUC1</strain>
    </source>
</reference>
<dbReference type="Proteomes" id="UP000192327">
    <property type="component" value="Unassembled WGS sequence"/>
</dbReference>
<sequence>MTASIASQPDPPNYRHARDIPDVVFLAAVSCCQDPMPGGDWYWALRDDVTRVLGGLDRNAPVRSDEVPGVPWKVVLAKFRRVKKRGLVDGCDCGCRGDFELTSKGRELLFDALIAETDAYLAAVEVLINFAGMGNGDQLTAIWKGIKHSAIHQLGLTATALSGAATELDLWSPPDGTPALVFDTYYLDSWDSIRKERFRSRTHERPL</sequence>
<organism evidence="1 4">
    <name type="scientific">Mycolicibacter arupensis</name>
    <dbReference type="NCBI Taxonomy" id="342002"/>
    <lineage>
        <taxon>Bacteria</taxon>
        <taxon>Bacillati</taxon>
        <taxon>Actinomycetota</taxon>
        <taxon>Actinomycetes</taxon>
        <taxon>Mycobacteriales</taxon>
        <taxon>Mycobacteriaceae</taxon>
        <taxon>Mycolicibacter</taxon>
    </lineage>
</organism>
<evidence type="ECO:0000313" key="4">
    <source>
        <dbReference type="Proteomes" id="UP000034416"/>
    </source>
</evidence>
<dbReference type="EMBL" id="MVHH01000085">
    <property type="protein sequence ID" value="OQZ91194.1"/>
    <property type="molecule type" value="Genomic_DNA"/>
</dbReference>
<dbReference type="Proteomes" id="UP000321797">
    <property type="component" value="Unassembled WGS sequence"/>
</dbReference>
<evidence type="ECO:0000313" key="1">
    <source>
        <dbReference type="EMBL" id="KKB99462.1"/>
    </source>
</evidence>